<dbReference type="RefSeq" id="WP_368005203.1">
    <property type="nucleotide sequence ID" value="NZ_JAMXFF010000004.1"/>
</dbReference>
<dbReference type="NCBIfam" id="TIGR01730">
    <property type="entry name" value="RND_mfp"/>
    <property type="match status" value="1"/>
</dbReference>
<dbReference type="Proteomes" id="UP001525890">
    <property type="component" value="Unassembled WGS sequence"/>
</dbReference>
<sequence>MRSPNYSNLTPTLLAAILLVMTPAAVLAHPGHGNEFEGGGDASHAPTGGIEVDSQTLERMGIIVEPVQQAVMEAGIKVTGQIETLPNETVEITAPIAGKIIQLLVEPGDAVQAGDAVAILSSPELADLRVDALQNQAESESNLKQSEANWQLAQQNYQRQVTIADAEIAQAEQQVATAQSRYERDQNLVNERGVLTAAEEGYRRQVELAESEISAAQKQVEIAQSRYERDRQLVEEGGLLSVARENYQRQMELAEAEISQAETELVVAQERFQRDQELVEQGAIPRRQMLDSEAQFAAAKSAVKRAQSRLGQLQAESEVKRAEIDLPLRDLRESEELLARSQTELARAQSRLGQLQAQSDVKRAEADLPLRDLRESEDLLAQAKGELTRARSRQGVIAAEAELKRADAELQAAKSQVNLSDRTYQTRLKQLNITPDEQGTVTINSPITGVVAHRDITPGQSVDAAGTILMKIQNQTRVGAIANLYEKDLQQVKIGQKVNIRVASSPNRIFTGRINYIAPDVQGETRVIPVRAEVDNVGGELKPGMFAELEIATDKTSEGVTSIPESAIVEVNNLPVVYVQNGQQFQAVEVKLGQQFGERIEVKGGLFAGDRIVTEGAMQLYAQSLRGGSNSSPDHPEETEATEVNATGLMQWGWIPLAGAIAGVAFWLGRRSKPLNKLTAPYPNFPSEASEFPETAIEVMRKS</sequence>
<dbReference type="SUPFAM" id="SSF51230">
    <property type="entry name" value="Single hybrid motif"/>
    <property type="match status" value="1"/>
</dbReference>
<name>A0ABT2ML81_9CYAN</name>
<evidence type="ECO:0000313" key="9">
    <source>
        <dbReference type="EMBL" id="MCT7965504.1"/>
    </source>
</evidence>
<evidence type="ECO:0000259" key="7">
    <source>
        <dbReference type="Pfam" id="PF25973"/>
    </source>
</evidence>
<organism evidence="9 10">
    <name type="scientific">Laspinema palackyanum D2a</name>
    <dbReference type="NCBI Taxonomy" id="2953684"/>
    <lineage>
        <taxon>Bacteria</taxon>
        <taxon>Bacillati</taxon>
        <taxon>Cyanobacteriota</taxon>
        <taxon>Cyanophyceae</taxon>
        <taxon>Oscillatoriophycideae</taxon>
        <taxon>Oscillatoriales</taxon>
        <taxon>Laspinemataceae</taxon>
        <taxon>Laspinema</taxon>
        <taxon>Laspinema palackyanum</taxon>
    </lineage>
</organism>
<keyword evidence="10" id="KW-1185">Reference proteome</keyword>
<keyword evidence="4" id="KW-1133">Transmembrane helix</keyword>
<evidence type="ECO:0000256" key="1">
    <source>
        <dbReference type="ARBA" id="ARBA00009477"/>
    </source>
</evidence>
<feature type="chain" id="PRO_5045721701" evidence="5">
    <location>
        <begin position="29"/>
        <end position="703"/>
    </location>
</feature>
<keyword evidence="4" id="KW-0812">Transmembrane</keyword>
<feature type="domain" description="CzcB-like barrel-sandwich hybrid" evidence="7">
    <location>
        <begin position="89"/>
        <end position="468"/>
    </location>
</feature>
<evidence type="ECO:0000313" key="10">
    <source>
        <dbReference type="Proteomes" id="UP001525890"/>
    </source>
</evidence>
<dbReference type="Pfam" id="PF25954">
    <property type="entry name" value="Beta-barrel_RND_2"/>
    <property type="match status" value="1"/>
</dbReference>
<dbReference type="Gene3D" id="2.40.50.100">
    <property type="match status" value="2"/>
</dbReference>
<protein>
    <submittedName>
        <fullName evidence="9">Efflux RND transporter periplasmic adaptor subunit</fullName>
    </submittedName>
</protein>
<feature type="coiled-coil region" evidence="3">
    <location>
        <begin position="154"/>
        <end position="271"/>
    </location>
</feature>
<dbReference type="SUPFAM" id="SSF111369">
    <property type="entry name" value="HlyD-like secretion proteins"/>
    <property type="match status" value="2"/>
</dbReference>
<gene>
    <name evidence="9" type="ORF">NG799_04045</name>
</gene>
<dbReference type="InterPro" id="IPR011053">
    <property type="entry name" value="Single_hybrid_motif"/>
</dbReference>
<evidence type="ECO:0000259" key="6">
    <source>
        <dbReference type="Pfam" id="PF25954"/>
    </source>
</evidence>
<dbReference type="Pfam" id="PF25975">
    <property type="entry name" value="CzcB_C"/>
    <property type="match status" value="1"/>
</dbReference>
<evidence type="ECO:0000259" key="8">
    <source>
        <dbReference type="Pfam" id="PF25975"/>
    </source>
</evidence>
<dbReference type="EMBL" id="JAMXFF010000004">
    <property type="protein sequence ID" value="MCT7965504.1"/>
    <property type="molecule type" value="Genomic_DNA"/>
</dbReference>
<feature type="domain" description="CzcB-like C-terminal circularly permuted SH3-like" evidence="8">
    <location>
        <begin position="562"/>
        <end position="617"/>
    </location>
</feature>
<dbReference type="Gene3D" id="1.10.287.470">
    <property type="entry name" value="Helix hairpin bin"/>
    <property type="match status" value="1"/>
</dbReference>
<keyword evidence="4" id="KW-0472">Membrane</keyword>
<comment type="caution">
    <text evidence="9">The sequence shown here is derived from an EMBL/GenBank/DDBJ whole genome shotgun (WGS) entry which is preliminary data.</text>
</comment>
<feature type="signal peptide" evidence="5">
    <location>
        <begin position="1"/>
        <end position="28"/>
    </location>
</feature>
<dbReference type="InterPro" id="IPR058647">
    <property type="entry name" value="BSH_CzcB-like"/>
</dbReference>
<dbReference type="InterPro" id="IPR051909">
    <property type="entry name" value="MFP_Cation_Efflux"/>
</dbReference>
<evidence type="ECO:0000256" key="4">
    <source>
        <dbReference type="SAM" id="Phobius"/>
    </source>
</evidence>
<feature type="coiled-coil region" evidence="3">
    <location>
        <begin position="296"/>
        <end position="418"/>
    </location>
</feature>
<dbReference type="PANTHER" id="PTHR30097:SF4">
    <property type="entry name" value="SLR6042 PROTEIN"/>
    <property type="match status" value="1"/>
</dbReference>
<evidence type="ECO:0000256" key="5">
    <source>
        <dbReference type="SAM" id="SignalP"/>
    </source>
</evidence>
<dbReference type="PANTHER" id="PTHR30097">
    <property type="entry name" value="CATION EFFLUX SYSTEM PROTEIN CUSB"/>
    <property type="match status" value="1"/>
</dbReference>
<evidence type="ECO:0000256" key="3">
    <source>
        <dbReference type="SAM" id="Coils"/>
    </source>
</evidence>
<dbReference type="InterPro" id="IPR006143">
    <property type="entry name" value="RND_pump_MFP"/>
</dbReference>
<feature type="transmembrane region" description="Helical" evidence="4">
    <location>
        <begin position="649"/>
        <end position="668"/>
    </location>
</feature>
<keyword evidence="5" id="KW-0732">Signal</keyword>
<accession>A0ABT2ML81</accession>
<dbReference type="Gene3D" id="2.40.30.170">
    <property type="match status" value="1"/>
</dbReference>
<feature type="domain" description="CusB-like beta-barrel" evidence="6">
    <location>
        <begin position="481"/>
        <end position="553"/>
    </location>
</feature>
<evidence type="ECO:0000256" key="2">
    <source>
        <dbReference type="ARBA" id="ARBA00022448"/>
    </source>
</evidence>
<dbReference type="InterPro" id="IPR058792">
    <property type="entry name" value="Beta-barrel_RND_2"/>
</dbReference>
<proteinExistence type="inferred from homology"/>
<reference evidence="9 10" key="1">
    <citation type="journal article" date="2022" name="Front. Microbiol.">
        <title>High genomic differentiation and limited gene flow indicate recent cryptic speciation within the genus Laspinema (cyanobacteria).</title>
        <authorList>
            <person name="Stanojkovic A."/>
            <person name="Skoupy S."/>
            <person name="Skaloud P."/>
            <person name="Dvorak P."/>
        </authorList>
    </citation>
    <scope>NUCLEOTIDE SEQUENCE [LARGE SCALE GENOMIC DNA]</scope>
    <source>
        <strain evidence="9 10">D2a</strain>
    </source>
</reference>
<keyword evidence="3" id="KW-0175">Coiled coil</keyword>
<dbReference type="Gene3D" id="2.40.420.20">
    <property type="match status" value="1"/>
</dbReference>
<comment type="similarity">
    <text evidence="1">Belongs to the membrane fusion protein (MFP) (TC 8.A.1) family.</text>
</comment>
<dbReference type="InterPro" id="IPR058649">
    <property type="entry name" value="CzcB_C"/>
</dbReference>
<keyword evidence="2" id="KW-0813">Transport</keyword>
<dbReference type="Pfam" id="PF25973">
    <property type="entry name" value="BSH_CzcB"/>
    <property type="match status" value="1"/>
</dbReference>